<feature type="signal peptide" evidence="2">
    <location>
        <begin position="1"/>
        <end position="16"/>
    </location>
</feature>
<gene>
    <name evidence="3" type="ORF">MSPICULIGERA_LOCUS851</name>
</gene>
<feature type="region of interest" description="Disordered" evidence="1">
    <location>
        <begin position="83"/>
        <end position="121"/>
    </location>
</feature>
<protein>
    <submittedName>
        <fullName evidence="3">Uncharacterized protein</fullName>
    </submittedName>
</protein>
<evidence type="ECO:0000313" key="4">
    <source>
        <dbReference type="Proteomes" id="UP001177023"/>
    </source>
</evidence>
<evidence type="ECO:0000313" key="3">
    <source>
        <dbReference type="EMBL" id="CAJ0558114.1"/>
    </source>
</evidence>
<feature type="chain" id="PRO_5041227860" evidence="2">
    <location>
        <begin position="17"/>
        <end position="436"/>
    </location>
</feature>
<comment type="caution">
    <text evidence="3">The sequence shown here is derived from an EMBL/GenBank/DDBJ whole genome shotgun (WGS) entry which is preliminary data.</text>
</comment>
<organism evidence="3 4">
    <name type="scientific">Mesorhabditis spiculigera</name>
    <dbReference type="NCBI Taxonomy" id="96644"/>
    <lineage>
        <taxon>Eukaryota</taxon>
        <taxon>Metazoa</taxon>
        <taxon>Ecdysozoa</taxon>
        <taxon>Nematoda</taxon>
        <taxon>Chromadorea</taxon>
        <taxon>Rhabditida</taxon>
        <taxon>Rhabditina</taxon>
        <taxon>Rhabditomorpha</taxon>
        <taxon>Rhabditoidea</taxon>
        <taxon>Rhabditidae</taxon>
        <taxon>Mesorhabditinae</taxon>
        <taxon>Mesorhabditis</taxon>
    </lineage>
</organism>
<dbReference type="EMBL" id="CATQJA010000211">
    <property type="protein sequence ID" value="CAJ0558114.1"/>
    <property type="molecule type" value="Genomic_DNA"/>
</dbReference>
<sequence>MRSLLLIFGLFVVAAAKHESKFRETCERDAQIGAETLERSWRAIMREASERRDVLRARLMENIVKRAQQEVGDYPTNCPAPTCPPPNATIFPPGPTKGTPRPPSTIAPGAQPTDGSSASPSAIPLEAEEMEESQPGDVPATFFTTDEQADPFFIYIDGLRKSLSDSAACHLDGPFTDMNQITWEQLYGFSAQLATVHPGPFCNLCERFAGEVEKRLKPNWVKHSREERFLIETILTYLPSPRHLCATIAPGCTDALVLAKNATDIGPAVRCMECTLCQSGLNWLFHQVLLDKQAIEQSVVWFRNSFAYSACADFCPLANEIQLGSQCFTMDRCQDYLVRMYRDIVDALIVLLRPERFCVLTLKWCDLGEQPNIMHCLRELCEEELGNTAHLGWICALIPDRPKEADKFLNIQETKMEKGMKDYHYAYYENFGKDEL</sequence>
<keyword evidence="4" id="KW-1185">Reference proteome</keyword>
<feature type="compositionally biased region" description="Pro residues" evidence="1">
    <location>
        <begin position="83"/>
        <end position="105"/>
    </location>
</feature>
<feature type="non-terminal residue" evidence="3">
    <location>
        <position position="436"/>
    </location>
</feature>
<keyword evidence="2" id="KW-0732">Signal</keyword>
<accession>A0AA36FPL1</accession>
<evidence type="ECO:0000256" key="1">
    <source>
        <dbReference type="SAM" id="MobiDB-lite"/>
    </source>
</evidence>
<proteinExistence type="predicted"/>
<dbReference type="Proteomes" id="UP001177023">
    <property type="component" value="Unassembled WGS sequence"/>
</dbReference>
<dbReference type="AlphaFoldDB" id="A0AA36FPL1"/>
<evidence type="ECO:0000256" key="2">
    <source>
        <dbReference type="SAM" id="SignalP"/>
    </source>
</evidence>
<reference evidence="3" key="1">
    <citation type="submission" date="2023-06" db="EMBL/GenBank/DDBJ databases">
        <authorList>
            <person name="Delattre M."/>
        </authorList>
    </citation>
    <scope>NUCLEOTIDE SEQUENCE</scope>
    <source>
        <strain evidence="3">AF72</strain>
    </source>
</reference>
<name>A0AA36FPL1_9BILA</name>